<dbReference type="EMBL" id="GU567953">
    <property type="protein sequence ID" value="ADI21401.1"/>
    <property type="molecule type" value="Genomic_DNA"/>
</dbReference>
<dbReference type="InterPro" id="IPR003703">
    <property type="entry name" value="Acyl_CoA_thio"/>
</dbReference>
<dbReference type="FunFam" id="2.40.160.210:FF:000001">
    <property type="entry name" value="Acyl-CoA thioesterase II"/>
    <property type="match status" value="1"/>
</dbReference>
<feature type="domain" description="Acyl-CoA thioesterase-like N-terminal HotDog" evidence="10">
    <location>
        <begin position="33"/>
        <end position="110"/>
    </location>
</feature>
<evidence type="ECO:0000256" key="6">
    <source>
        <dbReference type="ARBA" id="ARBA00050943"/>
    </source>
</evidence>
<dbReference type="AlphaFoldDB" id="E7C1S7"/>
<dbReference type="InterPro" id="IPR025652">
    <property type="entry name" value="TesB_C"/>
</dbReference>
<accession>E7C1S7</accession>
<dbReference type="InterPro" id="IPR049449">
    <property type="entry name" value="TesB_ACOT8-like_N"/>
</dbReference>
<dbReference type="NCBIfam" id="TIGR00189">
    <property type="entry name" value="tesB"/>
    <property type="match status" value="1"/>
</dbReference>
<comment type="subunit">
    <text evidence="2">Homotetramer.</text>
</comment>
<evidence type="ECO:0000259" key="9">
    <source>
        <dbReference type="Pfam" id="PF02551"/>
    </source>
</evidence>
<dbReference type="SUPFAM" id="SSF54637">
    <property type="entry name" value="Thioesterase/thiol ester dehydrase-isomerase"/>
    <property type="match status" value="2"/>
</dbReference>
<dbReference type="PANTHER" id="PTHR11066:SF34">
    <property type="entry name" value="ACYL-COENZYME A THIOESTERASE 8"/>
    <property type="match status" value="1"/>
</dbReference>
<keyword evidence="4" id="KW-0443">Lipid metabolism</keyword>
<evidence type="ECO:0000256" key="3">
    <source>
        <dbReference type="ARBA" id="ARBA00022801"/>
    </source>
</evidence>
<evidence type="ECO:0000256" key="1">
    <source>
        <dbReference type="ARBA" id="ARBA00006538"/>
    </source>
</evidence>
<dbReference type="InterPro" id="IPR042171">
    <property type="entry name" value="Acyl-CoA_hotdog"/>
</dbReference>
<dbReference type="GO" id="GO:0006637">
    <property type="term" value="P:acyl-CoA metabolic process"/>
    <property type="evidence" value="ECO:0007669"/>
    <property type="project" value="InterPro"/>
</dbReference>
<organism evidence="11">
    <name type="scientific">uncultured gamma proteobacterium HF0010_21A16</name>
    <dbReference type="NCBI Taxonomy" id="723563"/>
    <lineage>
        <taxon>Bacteria</taxon>
        <taxon>Pseudomonadati</taxon>
        <taxon>Pseudomonadota</taxon>
        <taxon>Gammaproteobacteria</taxon>
        <taxon>environmental samples</taxon>
    </lineage>
</organism>
<evidence type="ECO:0000256" key="7">
    <source>
        <dbReference type="ARBA" id="ARBA00071120"/>
    </source>
</evidence>
<comment type="catalytic activity">
    <reaction evidence="6">
        <text>a fatty acyl-CoA + H2O = a fatty acid + CoA + H(+)</text>
        <dbReference type="Rhea" id="RHEA:16781"/>
        <dbReference type="ChEBI" id="CHEBI:15377"/>
        <dbReference type="ChEBI" id="CHEBI:15378"/>
        <dbReference type="ChEBI" id="CHEBI:28868"/>
        <dbReference type="ChEBI" id="CHEBI:57287"/>
        <dbReference type="ChEBI" id="CHEBI:77636"/>
        <dbReference type="EC" id="3.1.2.20"/>
    </reaction>
    <physiologicalReaction direction="left-to-right" evidence="6">
        <dbReference type="Rhea" id="RHEA:16782"/>
    </physiologicalReaction>
</comment>
<dbReference type="GO" id="GO:0047617">
    <property type="term" value="F:fatty acyl-CoA hydrolase activity"/>
    <property type="evidence" value="ECO:0007669"/>
    <property type="project" value="UniProtKB-EC"/>
</dbReference>
<dbReference type="CDD" id="cd03445">
    <property type="entry name" value="Thioesterase_II_repeat2"/>
    <property type="match status" value="1"/>
</dbReference>
<comment type="similarity">
    <text evidence="1">Belongs to the C/M/P thioester hydrolase family.</text>
</comment>
<evidence type="ECO:0000256" key="2">
    <source>
        <dbReference type="ARBA" id="ARBA00011881"/>
    </source>
</evidence>
<feature type="domain" description="Acyl-CoA thioesterase 2 C-terminal" evidence="9">
    <location>
        <begin position="153"/>
        <end position="285"/>
    </location>
</feature>
<evidence type="ECO:0000313" key="11">
    <source>
        <dbReference type="EMBL" id="ADI21401.1"/>
    </source>
</evidence>
<evidence type="ECO:0000259" key="10">
    <source>
        <dbReference type="Pfam" id="PF13622"/>
    </source>
</evidence>
<dbReference type="GO" id="GO:0009062">
    <property type="term" value="P:fatty acid catabolic process"/>
    <property type="evidence" value="ECO:0007669"/>
    <property type="project" value="TreeGrafter"/>
</dbReference>
<proteinExistence type="inferred from homology"/>
<evidence type="ECO:0000256" key="4">
    <source>
        <dbReference type="ARBA" id="ARBA00023098"/>
    </source>
</evidence>
<evidence type="ECO:0000256" key="5">
    <source>
        <dbReference type="ARBA" id="ARBA00038894"/>
    </source>
</evidence>
<keyword evidence="3" id="KW-0378">Hydrolase</keyword>
<reference evidence="11" key="1">
    <citation type="submission" date="2010-01" db="EMBL/GenBank/DDBJ databases">
        <title>Genome fragments of uncultured bacteria from the North Pacific subtropical Gyre.</title>
        <authorList>
            <person name="Pham V.D."/>
            <person name="Delong E.F."/>
        </authorList>
    </citation>
    <scope>NUCLEOTIDE SEQUENCE</scope>
</reference>
<dbReference type="Pfam" id="PF13622">
    <property type="entry name" value="4HBT_3"/>
    <property type="match status" value="1"/>
</dbReference>
<evidence type="ECO:0000256" key="8">
    <source>
        <dbReference type="ARBA" id="ARBA00079653"/>
    </source>
</evidence>
<dbReference type="GO" id="GO:0005829">
    <property type="term" value="C:cytosol"/>
    <property type="evidence" value="ECO:0007669"/>
    <property type="project" value="TreeGrafter"/>
</dbReference>
<dbReference type="Gene3D" id="2.40.160.210">
    <property type="entry name" value="Acyl-CoA thioesterase, double hotdog domain"/>
    <property type="match status" value="1"/>
</dbReference>
<dbReference type="PANTHER" id="PTHR11066">
    <property type="entry name" value="ACYL-COA THIOESTERASE"/>
    <property type="match status" value="1"/>
</dbReference>
<dbReference type="CDD" id="cd03444">
    <property type="entry name" value="Thioesterase_II_repeat1"/>
    <property type="match status" value="1"/>
</dbReference>
<sequence>MANQRLLDGLVKTLALEKFEENLFRGQSEKTSWGRVFGGQVIGQALSAASQTVESSRIAHSLHAYFLRPGRVDMPILYNVERIRDGKSFTTRTVNAIQNGEIIFNMSVSFKVEEDGLEHQFDMPDVPGPEDLKSDAEVREEAKGKVPKEMLDAFLREKPIEIRNVEPWNPFSGEKGPPIKHMWIKAVGKLSDDILVHQAVLAYASDMGLMGTSQKPHAVGWGSYNRSIQAASLDHAMWFHRKFRADEWLLYALDSPTASNANGFNRGSIYTQDGVLVASAVQEGLIRLIDK</sequence>
<dbReference type="EC" id="3.1.2.20" evidence="5"/>
<dbReference type="InterPro" id="IPR029069">
    <property type="entry name" value="HotDog_dom_sf"/>
</dbReference>
<name>E7C1S7_9GAMM</name>
<protein>
    <recommendedName>
        <fullName evidence="7">Acyl-CoA thioesterase 2</fullName>
        <ecNumber evidence="5">3.1.2.20</ecNumber>
    </recommendedName>
    <alternativeName>
        <fullName evidence="8">Thioesterase II</fullName>
    </alternativeName>
</protein>
<dbReference type="Pfam" id="PF02551">
    <property type="entry name" value="Acyl_CoA_thio"/>
    <property type="match status" value="1"/>
</dbReference>